<feature type="compositionally biased region" description="Basic and acidic residues" evidence="1">
    <location>
        <begin position="1"/>
        <end position="15"/>
    </location>
</feature>
<dbReference type="EMBL" id="AGNL01022669">
    <property type="protein sequence ID" value="EJK59584.1"/>
    <property type="molecule type" value="Genomic_DNA"/>
</dbReference>
<gene>
    <name evidence="2" type="ORF">THAOC_20167</name>
</gene>
<comment type="caution">
    <text evidence="2">The sequence shown here is derived from an EMBL/GenBank/DDBJ whole genome shotgun (WGS) entry which is preliminary data.</text>
</comment>
<protein>
    <submittedName>
        <fullName evidence="2">Uncharacterized protein</fullName>
    </submittedName>
</protein>
<feature type="compositionally biased region" description="Low complexity" evidence="1">
    <location>
        <begin position="16"/>
        <end position="32"/>
    </location>
</feature>
<evidence type="ECO:0000313" key="2">
    <source>
        <dbReference type="EMBL" id="EJK59584.1"/>
    </source>
</evidence>
<evidence type="ECO:0000313" key="3">
    <source>
        <dbReference type="Proteomes" id="UP000266841"/>
    </source>
</evidence>
<feature type="compositionally biased region" description="Basic and acidic residues" evidence="1">
    <location>
        <begin position="70"/>
        <end position="80"/>
    </location>
</feature>
<evidence type="ECO:0000256" key="1">
    <source>
        <dbReference type="SAM" id="MobiDB-lite"/>
    </source>
</evidence>
<sequence length="162" mass="16909">QDEKYVVREGKEKTLRSSSRPRASLPLPVLGARGPGAGGRGRDPPGTSVRPPNGLSAAGTGSIAPSPDGPRPKPGRERLPLHYARRGGRPGADSRFVKVLGISATSFVLPGKAAFRDANARATGARRQDSGRRLFSPSAERAGGRAARAQFVPVARSGPEVE</sequence>
<organism evidence="2 3">
    <name type="scientific">Thalassiosira oceanica</name>
    <name type="common">Marine diatom</name>
    <dbReference type="NCBI Taxonomy" id="159749"/>
    <lineage>
        <taxon>Eukaryota</taxon>
        <taxon>Sar</taxon>
        <taxon>Stramenopiles</taxon>
        <taxon>Ochrophyta</taxon>
        <taxon>Bacillariophyta</taxon>
        <taxon>Coscinodiscophyceae</taxon>
        <taxon>Thalassiosirophycidae</taxon>
        <taxon>Thalassiosirales</taxon>
        <taxon>Thalassiosiraceae</taxon>
        <taxon>Thalassiosira</taxon>
    </lineage>
</organism>
<dbReference type="Proteomes" id="UP000266841">
    <property type="component" value="Unassembled WGS sequence"/>
</dbReference>
<name>K0S418_THAOC</name>
<reference evidence="2 3" key="1">
    <citation type="journal article" date="2012" name="Genome Biol.">
        <title>Genome and low-iron response of an oceanic diatom adapted to chronic iron limitation.</title>
        <authorList>
            <person name="Lommer M."/>
            <person name="Specht M."/>
            <person name="Roy A.S."/>
            <person name="Kraemer L."/>
            <person name="Andreson R."/>
            <person name="Gutowska M.A."/>
            <person name="Wolf J."/>
            <person name="Bergner S.V."/>
            <person name="Schilhabel M.B."/>
            <person name="Klostermeier U.C."/>
            <person name="Beiko R.G."/>
            <person name="Rosenstiel P."/>
            <person name="Hippler M."/>
            <person name="Laroche J."/>
        </authorList>
    </citation>
    <scope>NUCLEOTIDE SEQUENCE [LARGE SCALE GENOMIC DNA]</scope>
    <source>
        <strain evidence="2 3">CCMP1005</strain>
    </source>
</reference>
<feature type="non-terminal residue" evidence="2">
    <location>
        <position position="1"/>
    </location>
</feature>
<accession>K0S418</accession>
<proteinExistence type="predicted"/>
<dbReference type="AlphaFoldDB" id="K0S418"/>
<keyword evidence="3" id="KW-1185">Reference proteome</keyword>
<feature type="compositionally biased region" description="Low complexity" evidence="1">
    <location>
        <begin position="139"/>
        <end position="149"/>
    </location>
</feature>
<feature type="region of interest" description="Disordered" evidence="1">
    <location>
        <begin position="120"/>
        <end position="162"/>
    </location>
</feature>
<feature type="region of interest" description="Disordered" evidence="1">
    <location>
        <begin position="1"/>
        <end position="92"/>
    </location>
</feature>